<comment type="caution">
    <text evidence="2">The sequence shown here is derived from an EMBL/GenBank/DDBJ whole genome shotgun (WGS) entry which is preliminary data.</text>
</comment>
<dbReference type="EMBL" id="BARU01024830">
    <property type="protein sequence ID" value="GAH53831.1"/>
    <property type="molecule type" value="Genomic_DNA"/>
</dbReference>
<reference evidence="2" key="1">
    <citation type="journal article" date="2014" name="Front. Microbiol.">
        <title>High frequency of phylogenetically diverse reductive dehalogenase-homologous genes in deep subseafloor sedimentary metagenomes.</title>
        <authorList>
            <person name="Kawai M."/>
            <person name="Futagami T."/>
            <person name="Toyoda A."/>
            <person name="Takaki Y."/>
            <person name="Nishi S."/>
            <person name="Hori S."/>
            <person name="Arai W."/>
            <person name="Tsubouchi T."/>
            <person name="Morono Y."/>
            <person name="Uchiyama I."/>
            <person name="Ito T."/>
            <person name="Fujiyama A."/>
            <person name="Inagaki F."/>
            <person name="Takami H."/>
        </authorList>
    </citation>
    <scope>NUCLEOTIDE SEQUENCE</scope>
    <source>
        <strain evidence="2">Expedition CK06-06</strain>
    </source>
</reference>
<feature type="non-terminal residue" evidence="2">
    <location>
        <position position="1"/>
    </location>
</feature>
<evidence type="ECO:0000259" key="1">
    <source>
        <dbReference type="Pfam" id="PF19413"/>
    </source>
</evidence>
<evidence type="ECO:0000313" key="2">
    <source>
        <dbReference type="EMBL" id="GAH53831.1"/>
    </source>
</evidence>
<dbReference type="Pfam" id="PF14559">
    <property type="entry name" value="TPR_19"/>
    <property type="match status" value="1"/>
</dbReference>
<dbReference type="Pfam" id="PF19413">
    <property type="entry name" value="YaiO"/>
    <property type="match status" value="1"/>
</dbReference>
<protein>
    <recommendedName>
        <fullName evidence="1">YaiO beta-barrel domain-containing protein</fullName>
    </recommendedName>
</protein>
<feature type="domain" description="YaiO beta-barrel" evidence="1">
    <location>
        <begin position="109"/>
        <end position="256"/>
    </location>
</feature>
<dbReference type="InterPro" id="IPR011990">
    <property type="entry name" value="TPR-like_helical_dom_sf"/>
</dbReference>
<dbReference type="NCBIfam" id="TIGR04390">
    <property type="entry name" value="OMP_YaiO_dom"/>
    <property type="match status" value="1"/>
</dbReference>
<proteinExistence type="predicted"/>
<dbReference type="Gene3D" id="1.25.40.10">
    <property type="entry name" value="Tetratricopeptide repeat domain"/>
    <property type="match status" value="1"/>
</dbReference>
<organism evidence="2">
    <name type="scientific">marine sediment metagenome</name>
    <dbReference type="NCBI Taxonomy" id="412755"/>
    <lineage>
        <taxon>unclassified sequences</taxon>
        <taxon>metagenomes</taxon>
        <taxon>ecological metagenomes</taxon>
    </lineage>
</organism>
<gene>
    <name evidence="2" type="ORF">S03H2_40089</name>
</gene>
<feature type="non-terminal residue" evidence="2">
    <location>
        <position position="274"/>
    </location>
</feature>
<accession>X1G7E0</accession>
<dbReference type="SUPFAM" id="SSF48452">
    <property type="entry name" value="TPR-like"/>
    <property type="match status" value="1"/>
</dbReference>
<dbReference type="AlphaFoldDB" id="X1G7E0"/>
<name>X1G7E0_9ZZZZ</name>
<dbReference type="InterPro" id="IPR030887">
    <property type="entry name" value="Beta-barrel_YaiO"/>
</dbReference>
<sequence>QVLSWKREYNKAENLYTMVIEAVPDYLDAYLGLTNVYLWNSKYRKALGLLKKLEGENPENQEITKKIFDTYYAKGNFKSARAYYQKLVRLDREYKASPEVVADLCLYTIDTGYLYENLDIMDDWKSNYLTISYKPNQKFTVVLSGNWLDRFNQADSNFGLGFYADLSSSLNAHFGVTLTPGPHFSPLKRYDVDLVLKARDGTSFLVGLDYLIFEEGTVQVYAGGVEQYLTDKIYFSYQLFHSRDYDGAVSDSHLVILFVYAVLENFGYRQLNTW</sequence>